<dbReference type="Proteomes" id="UP000775547">
    <property type="component" value="Unassembled WGS sequence"/>
</dbReference>
<gene>
    <name evidence="3" type="ORF">DXG03_008887</name>
</gene>
<feature type="compositionally biased region" description="Low complexity" evidence="1">
    <location>
        <begin position="222"/>
        <end position="246"/>
    </location>
</feature>
<feature type="compositionally biased region" description="Acidic residues" evidence="1">
    <location>
        <begin position="531"/>
        <end position="541"/>
    </location>
</feature>
<feature type="region of interest" description="Disordered" evidence="1">
    <location>
        <begin position="426"/>
        <end position="447"/>
    </location>
</feature>
<reference evidence="3" key="2">
    <citation type="submission" date="2021-10" db="EMBL/GenBank/DDBJ databases">
        <title>Phylogenomics reveals ancestral predisposition of the termite-cultivated fungus Termitomyces towards a domesticated lifestyle.</title>
        <authorList>
            <person name="Auxier B."/>
            <person name="Grum-Grzhimaylo A."/>
            <person name="Cardenas M.E."/>
            <person name="Lodge J.D."/>
            <person name="Laessoe T."/>
            <person name="Pedersen O."/>
            <person name="Smith M.E."/>
            <person name="Kuyper T.W."/>
            <person name="Franco-Molano E.A."/>
            <person name="Baroni T.J."/>
            <person name="Aanen D.K."/>
        </authorList>
    </citation>
    <scope>NUCLEOTIDE SEQUENCE</scope>
    <source>
        <strain evidence="3">AP01</strain>
        <tissue evidence="3">Mycelium</tissue>
    </source>
</reference>
<dbReference type="EMBL" id="JABCKV010000795">
    <property type="protein sequence ID" value="KAG5640372.1"/>
    <property type="molecule type" value="Genomic_DNA"/>
</dbReference>
<dbReference type="InterPro" id="IPR004274">
    <property type="entry name" value="FCP1_dom"/>
</dbReference>
<evidence type="ECO:0000256" key="1">
    <source>
        <dbReference type="SAM" id="MobiDB-lite"/>
    </source>
</evidence>
<dbReference type="SUPFAM" id="SSF56784">
    <property type="entry name" value="HAD-like"/>
    <property type="match status" value="1"/>
</dbReference>
<feature type="compositionally biased region" description="Low complexity" evidence="1">
    <location>
        <begin position="552"/>
        <end position="568"/>
    </location>
</feature>
<proteinExistence type="predicted"/>
<dbReference type="Gene3D" id="3.40.50.1000">
    <property type="entry name" value="HAD superfamily/HAD-like"/>
    <property type="match status" value="1"/>
</dbReference>
<feature type="compositionally biased region" description="Basic and acidic residues" evidence="1">
    <location>
        <begin position="95"/>
        <end position="119"/>
    </location>
</feature>
<dbReference type="AlphaFoldDB" id="A0A9P7G420"/>
<feature type="region of interest" description="Disordered" evidence="1">
    <location>
        <begin position="193"/>
        <end position="252"/>
    </location>
</feature>
<feature type="region of interest" description="Disordered" evidence="1">
    <location>
        <begin position="94"/>
        <end position="172"/>
    </location>
</feature>
<feature type="region of interest" description="Disordered" evidence="1">
    <location>
        <begin position="43"/>
        <end position="82"/>
    </location>
</feature>
<evidence type="ECO:0000313" key="4">
    <source>
        <dbReference type="Proteomes" id="UP000775547"/>
    </source>
</evidence>
<dbReference type="OrthoDB" id="1711508at2759"/>
<evidence type="ECO:0000259" key="2">
    <source>
        <dbReference type="PROSITE" id="PS50969"/>
    </source>
</evidence>
<feature type="domain" description="FCP1 homology" evidence="2">
    <location>
        <begin position="174"/>
        <end position="410"/>
    </location>
</feature>
<protein>
    <recommendedName>
        <fullName evidence="2">FCP1 homology domain-containing protein</fullName>
    </recommendedName>
</protein>
<reference evidence="3" key="1">
    <citation type="submission" date="2020-07" db="EMBL/GenBank/DDBJ databases">
        <authorList>
            <person name="Nieuwenhuis M."/>
            <person name="Van De Peppel L.J.J."/>
        </authorList>
    </citation>
    <scope>NUCLEOTIDE SEQUENCE</scope>
    <source>
        <strain evidence="3">AP01</strain>
        <tissue evidence="3">Mycelium</tissue>
    </source>
</reference>
<organism evidence="3 4">
    <name type="scientific">Asterophora parasitica</name>
    <dbReference type="NCBI Taxonomy" id="117018"/>
    <lineage>
        <taxon>Eukaryota</taxon>
        <taxon>Fungi</taxon>
        <taxon>Dikarya</taxon>
        <taxon>Basidiomycota</taxon>
        <taxon>Agaricomycotina</taxon>
        <taxon>Agaricomycetes</taxon>
        <taxon>Agaricomycetidae</taxon>
        <taxon>Agaricales</taxon>
        <taxon>Tricholomatineae</taxon>
        <taxon>Lyophyllaceae</taxon>
        <taxon>Asterophora</taxon>
    </lineage>
</organism>
<feature type="compositionally biased region" description="Polar residues" evidence="1">
    <location>
        <begin position="73"/>
        <end position="82"/>
    </location>
</feature>
<comment type="caution">
    <text evidence="3">The sequence shown here is derived from an EMBL/GenBank/DDBJ whole genome shotgun (WGS) entry which is preliminary data.</text>
</comment>
<feature type="compositionally biased region" description="Basic residues" evidence="1">
    <location>
        <begin position="194"/>
        <end position="211"/>
    </location>
</feature>
<keyword evidence="4" id="KW-1185">Reference proteome</keyword>
<feature type="region of interest" description="Disordered" evidence="1">
    <location>
        <begin position="522"/>
        <end position="643"/>
    </location>
</feature>
<dbReference type="InterPro" id="IPR036412">
    <property type="entry name" value="HAD-like_sf"/>
</dbReference>
<dbReference type="InterPro" id="IPR023214">
    <property type="entry name" value="HAD_sf"/>
</dbReference>
<accession>A0A9P7G420</accession>
<feature type="compositionally biased region" description="Polar residues" evidence="1">
    <location>
        <begin position="596"/>
        <end position="605"/>
    </location>
</feature>
<sequence>MPHRSRAEYTGYDFTASAGWDYNYDPSGSRSYSSYHNRHHHHGYNGATEDLDPYTDAYTNPSTCERDSEAGRPNSSSVESSCAQNSCEHVFSGSRYERHDPGYDDRGWLRGTTHHDSHDKRNHQHGSYSLRDRAPRRSRSPPNRTIPSTNPIPTAPSPEYLAESQKTSIHLPTPSAMRKLLILDLNGTLVYRTPHTRKETRPRRRNYHHNRGHDLSHDSNTSSVVSSLIANASTSDPTSSFSASNPFDPYADPMAPRPLRTVHPRPYMPSFRAYVFHPATRAWLDTMVWSSAQPHSVWDMVGKCFPGEGDAETGKKTGLVAVWARDTLGLEEKDYHRKTQTTKDLAKPWAQLSLDEISRAHSAHTTLLLDDSPLKAHLQPWNHLCIREYDNTLRAGDLQSLWREKALAAVGESMNDVGEAIAATGVVEPTPEPEADPDEALPPSKKRKRLKKKKAAVAFLPPVSPSEFDVAALGHPSAAETYNYPYDPTLLAVIGILEQLKWEDNVAGWMRAGGLCAPGSVDAREAVREETVEEEGDEENDGVVSPPPSPLPDASSSSPRSRSPPVSVAEAGAVIGTPRGEGKRRRLSSPSPSPPAANNMSSTDAPQPRDFPPAAQKAPDGALATAATSNSMGTGNPGDSGQWFADAHAFAFWVRAGVKALHELGAEVEHGVRG</sequence>
<evidence type="ECO:0000313" key="3">
    <source>
        <dbReference type="EMBL" id="KAG5640372.1"/>
    </source>
</evidence>
<name>A0A9P7G420_9AGAR</name>
<dbReference type="PROSITE" id="PS50969">
    <property type="entry name" value="FCP1"/>
    <property type="match status" value="1"/>
</dbReference>
<feature type="compositionally biased region" description="Polar residues" evidence="1">
    <location>
        <begin position="626"/>
        <end position="639"/>
    </location>
</feature>